<dbReference type="Pfam" id="PF00560">
    <property type="entry name" value="LRR_1"/>
    <property type="match status" value="2"/>
</dbReference>
<name>A0A5D3CDM7_CUCMM</name>
<evidence type="ECO:0000313" key="2">
    <source>
        <dbReference type="EMBL" id="TYK09973.1"/>
    </source>
</evidence>
<dbReference type="PANTHER" id="PTHR48007">
    <property type="entry name" value="LEUCINE-RICH REPEAT RECEPTOR-LIKE PROTEIN KINASE PXC1"/>
    <property type="match status" value="1"/>
</dbReference>
<dbReference type="Proteomes" id="UP000321947">
    <property type="component" value="Unassembled WGS sequence"/>
</dbReference>
<sequence length="224" mass="25330">MSHNLLSGTLTSEERILRNLRELHLNSNLFTGKLPKEIGNLKMLQKLIVPNNICKGEIPPSIVHLKSFETLNMRNNTFTMGIPPLKSLAFSNNKLNGTIPTAIQHMEKLEELDLETGLVTTRARAFSTVDEVLWAHRRDPRMDLFDQGSAFSRLNSEVGLEHLSPTAVGLIKEQTIWKTFPVFDPTAILQYIDYFSGEIPTTFPLQTRILSLRNNRFSGACPRT</sequence>
<dbReference type="OrthoDB" id="676979at2759"/>
<organism evidence="2 4">
    <name type="scientific">Cucumis melo var. makuwa</name>
    <name type="common">Oriental melon</name>
    <dbReference type="NCBI Taxonomy" id="1194695"/>
    <lineage>
        <taxon>Eukaryota</taxon>
        <taxon>Viridiplantae</taxon>
        <taxon>Streptophyta</taxon>
        <taxon>Embryophyta</taxon>
        <taxon>Tracheophyta</taxon>
        <taxon>Spermatophyta</taxon>
        <taxon>Magnoliopsida</taxon>
        <taxon>eudicotyledons</taxon>
        <taxon>Gunneridae</taxon>
        <taxon>Pentapetalae</taxon>
        <taxon>rosids</taxon>
        <taxon>fabids</taxon>
        <taxon>Cucurbitales</taxon>
        <taxon>Cucurbitaceae</taxon>
        <taxon>Benincaseae</taxon>
        <taxon>Cucumis</taxon>
    </lineage>
</organism>
<dbReference type="Gene3D" id="3.80.10.10">
    <property type="entry name" value="Ribonuclease Inhibitor"/>
    <property type="match status" value="2"/>
</dbReference>
<keyword evidence="2" id="KW-0675">Receptor</keyword>
<dbReference type="Proteomes" id="UP000321393">
    <property type="component" value="Unassembled WGS sequence"/>
</dbReference>
<gene>
    <name evidence="2" type="ORF">E5676_scaffold16G001020</name>
    <name evidence="1" type="ORF">E6C27_scaffold181G001060</name>
</gene>
<comment type="caution">
    <text evidence="2">The sequence shown here is derived from an EMBL/GenBank/DDBJ whole genome shotgun (WGS) entry which is preliminary data.</text>
</comment>
<protein>
    <submittedName>
        <fullName evidence="2">Receptor-like protein 12</fullName>
    </submittedName>
</protein>
<reference evidence="3 4" key="1">
    <citation type="submission" date="2019-08" db="EMBL/GenBank/DDBJ databases">
        <title>Draft genome sequences of two oriental melons (Cucumis melo L. var makuwa).</title>
        <authorList>
            <person name="Kwon S.-Y."/>
        </authorList>
    </citation>
    <scope>NUCLEOTIDE SEQUENCE [LARGE SCALE GENOMIC DNA]</scope>
    <source>
        <strain evidence="4">cv. Chang Bougi</strain>
        <strain evidence="3">cv. SW 3</strain>
        <tissue evidence="2">Leaf</tissue>
    </source>
</reference>
<dbReference type="STRING" id="1194695.A0A5D3CDM7"/>
<evidence type="ECO:0000313" key="1">
    <source>
        <dbReference type="EMBL" id="KAA0055723.1"/>
    </source>
</evidence>
<dbReference type="PANTHER" id="PTHR48007:SF4">
    <property type="entry name" value="LEUCINE-RICH REPEAT RECEPTOR-LIKE PROTEIN KINASE PXC1"/>
    <property type="match status" value="1"/>
</dbReference>
<dbReference type="EMBL" id="SSTD01011206">
    <property type="protein sequence ID" value="TYK09973.1"/>
    <property type="molecule type" value="Genomic_DNA"/>
</dbReference>
<dbReference type="InterPro" id="IPR046959">
    <property type="entry name" value="PRK1-6/SRF4-like"/>
</dbReference>
<dbReference type="EMBL" id="SSTE01008412">
    <property type="protein sequence ID" value="KAA0055723.1"/>
    <property type="molecule type" value="Genomic_DNA"/>
</dbReference>
<evidence type="ECO:0000313" key="4">
    <source>
        <dbReference type="Proteomes" id="UP000321947"/>
    </source>
</evidence>
<dbReference type="AlphaFoldDB" id="A0A5D3CDM7"/>
<evidence type="ECO:0000313" key="3">
    <source>
        <dbReference type="Proteomes" id="UP000321393"/>
    </source>
</evidence>
<dbReference type="InterPro" id="IPR001611">
    <property type="entry name" value="Leu-rich_rpt"/>
</dbReference>
<proteinExistence type="predicted"/>
<accession>A0A5D3CDM7</accession>
<dbReference type="InterPro" id="IPR032675">
    <property type="entry name" value="LRR_dom_sf"/>
</dbReference>
<dbReference type="SUPFAM" id="SSF52058">
    <property type="entry name" value="L domain-like"/>
    <property type="match status" value="1"/>
</dbReference>